<gene>
    <name evidence="5" type="ORF">BDY17DRAFT_46761</name>
</gene>
<dbReference type="Pfam" id="PF03061">
    <property type="entry name" value="4HBT"/>
    <property type="match status" value="1"/>
</dbReference>
<evidence type="ECO:0000256" key="2">
    <source>
        <dbReference type="ARBA" id="ARBA00022801"/>
    </source>
</evidence>
<accession>A0A6A6PG85</accession>
<dbReference type="GO" id="GO:0047617">
    <property type="term" value="F:fatty acyl-CoA hydrolase activity"/>
    <property type="evidence" value="ECO:0007669"/>
    <property type="project" value="InterPro"/>
</dbReference>
<evidence type="ECO:0000256" key="3">
    <source>
        <dbReference type="SAM" id="MobiDB-lite"/>
    </source>
</evidence>
<dbReference type="OrthoDB" id="2831072at2759"/>
<dbReference type="PANTHER" id="PTHR21660">
    <property type="entry name" value="THIOESTERASE SUPERFAMILY MEMBER-RELATED"/>
    <property type="match status" value="1"/>
</dbReference>
<evidence type="ECO:0000313" key="5">
    <source>
        <dbReference type="EMBL" id="KAF2478972.1"/>
    </source>
</evidence>
<reference evidence="5" key="1">
    <citation type="journal article" date="2020" name="Stud. Mycol.">
        <title>101 Dothideomycetes genomes: a test case for predicting lifestyles and emergence of pathogens.</title>
        <authorList>
            <person name="Haridas S."/>
            <person name="Albert R."/>
            <person name="Binder M."/>
            <person name="Bloem J."/>
            <person name="Labutti K."/>
            <person name="Salamov A."/>
            <person name="Andreopoulos B."/>
            <person name="Baker S."/>
            <person name="Barry K."/>
            <person name="Bills G."/>
            <person name="Bluhm B."/>
            <person name="Cannon C."/>
            <person name="Castanera R."/>
            <person name="Culley D."/>
            <person name="Daum C."/>
            <person name="Ezra D."/>
            <person name="Gonzalez J."/>
            <person name="Henrissat B."/>
            <person name="Kuo A."/>
            <person name="Liang C."/>
            <person name="Lipzen A."/>
            <person name="Lutzoni F."/>
            <person name="Magnuson J."/>
            <person name="Mondo S."/>
            <person name="Nolan M."/>
            <person name="Ohm R."/>
            <person name="Pangilinan J."/>
            <person name="Park H.-J."/>
            <person name="Ramirez L."/>
            <person name="Alfaro M."/>
            <person name="Sun H."/>
            <person name="Tritt A."/>
            <person name="Yoshinaga Y."/>
            <person name="Zwiers L.-H."/>
            <person name="Turgeon B."/>
            <person name="Goodwin S."/>
            <person name="Spatafora J."/>
            <person name="Crous P."/>
            <person name="Grigoriev I."/>
        </authorList>
    </citation>
    <scope>NUCLEOTIDE SEQUENCE</scope>
    <source>
        <strain evidence="5">CBS 113389</strain>
    </source>
</reference>
<comment type="similarity">
    <text evidence="1">Belongs to the thioesterase PaaI family.</text>
</comment>
<keyword evidence="2" id="KW-0378">Hydrolase</keyword>
<name>A0A6A6PG85_9PEZI</name>
<proteinExistence type="inferred from homology"/>
<evidence type="ECO:0000259" key="4">
    <source>
        <dbReference type="Pfam" id="PF03061"/>
    </source>
</evidence>
<dbReference type="SUPFAM" id="SSF54637">
    <property type="entry name" value="Thioesterase/thiol ester dehydrase-isomerase"/>
    <property type="match status" value="1"/>
</dbReference>
<dbReference type="CDD" id="cd03443">
    <property type="entry name" value="PaaI_thioesterase"/>
    <property type="match status" value="1"/>
</dbReference>
<dbReference type="EMBL" id="MU001642">
    <property type="protein sequence ID" value="KAF2478972.1"/>
    <property type="molecule type" value="Genomic_DNA"/>
</dbReference>
<dbReference type="Proteomes" id="UP000799767">
    <property type="component" value="Unassembled WGS sequence"/>
</dbReference>
<dbReference type="NCBIfam" id="TIGR00369">
    <property type="entry name" value="unchar_dom_1"/>
    <property type="match status" value="1"/>
</dbReference>
<feature type="region of interest" description="Disordered" evidence="3">
    <location>
        <begin position="1"/>
        <end position="23"/>
    </location>
</feature>
<dbReference type="PANTHER" id="PTHR21660:SF1">
    <property type="entry name" value="ACYL-COENZYME A THIOESTERASE 13"/>
    <property type="match status" value="1"/>
</dbReference>
<sequence length="183" mass="20728">MTMRPRKADWWQGENPGGNTKERVQNDVLKGGFTKFLEEDAKVHERSALLSWLQAAEVVEAVKTSNTTARVTYRFTVQRTYLNPGGTLQGGMAASMFDTGTSIMLQMIRRRDFWWHFGTTRTLNVTYLRPAAEGEVLLMECEIVHAGKAMCLITAKLVRESDRALICTCEHQKFNIDPVPAKM</sequence>
<dbReference type="InterPro" id="IPR039298">
    <property type="entry name" value="ACOT13"/>
</dbReference>
<dbReference type="RefSeq" id="XP_033585542.1">
    <property type="nucleotide sequence ID" value="XM_033738416.1"/>
</dbReference>
<dbReference type="InterPro" id="IPR003736">
    <property type="entry name" value="PAAI_dom"/>
</dbReference>
<dbReference type="Gene3D" id="3.10.129.10">
    <property type="entry name" value="Hotdog Thioesterase"/>
    <property type="match status" value="1"/>
</dbReference>
<evidence type="ECO:0000313" key="6">
    <source>
        <dbReference type="Proteomes" id="UP000799767"/>
    </source>
</evidence>
<dbReference type="InterPro" id="IPR029069">
    <property type="entry name" value="HotDog_dom_sf"/>
</dbReference>
<dbReference type="AlphaFoldDB" id="A0A6A6PG85"/>
<dbReference type="GeneID" id="54479418"/>
<feature type="domain" description="Thioesterase" evidence="4">
    <location>
        <begin position="85"/>
        <end position="163"/>
    </location>
</feature>
<keyword evidence="6" id="KW-1185">Reference proteome</keyword>
<evidence type="ECO:0000256" key="1">
    <source>
        <dbReference type="ARBA" id="ARBA00008324"/>
    </source>
</evidence>
<protein>
    <submittedName>
        <fullName evidence="5">HotDog domain-containing protein</fullName>
    </submittedName>
</protein>
<organism evidence="5 6">
    <name type="scientific">Neohortaea acidophila</name>
    <dbReference type="NCBI Taxonomy" id="245834"/>
    <lineage>
        <taxon>Eukaryota</taxon>
        <taxon>Fungi</taxon>
        <taxon>Dikarya</taxon>
        <taxon>Ascomycota</taxon>
        <taxon>Pezizomycotina</taxon>
        <taxon>Dothideomycetes</taxon>
        <taxon>Dothideomycetidae</taxon>
        <taxon>Mycosphaerellales</taxon>
        <taxon>Teratosphaeriaceae</taxon>
        <taxon>Neohortaea</taxon>
    </lineage>
</organism>
<dbReference type="InterPro" id="IPR006683">
    <property type="entry name" value="Thioestr_dom"/>
</dbReference>